<sequence>MRQWLTPLPMHPCTAERHVMNSATGGLTRRNALTGGLGLIAGALLAACSEPDATEAGATSEIVLGASLELTGVGSTLGKLQEQALKVGAEEINSIGVPFGEGRLYIRVVVKDNGGNPATAAQQAKDLIEQDKVSALIGGVTVETARTMIAVAEERKVPLLCLNSGDDMIVPLPQRKFVYQLGPNASDIAALMGRELRKLGLQKVAVLASTDGHGDAGVRALPRALLTVGRELVTTVRLPKTGRAFGDAARSIAEAEPDAVIVWAQAPLSAAAVAAVRAAGFTGRFILDPGAGADETLSGPNGKAMEGAYIVHPVVLAGAPTMATTPSGRAARAFVYRYIQQYGSFSGFAPYAADALTLLATAARRAVSTDPQRLRGRLEGGPIEGIAGAYAFQPISHGGLEPDALIPFIVRQGAWVRLS</sequence>
<keyword evidence="2" id="KW-0732">Signal</keyword>
<feature type="domain" description="Leucine-binding protein" evidence="3">
    <location>
        <begin position="62"/>
        <end position="394"/>
    </location>
</feature>
<dbReference type="SUPFAM" id="SSF53822">
    <property type="entry name" value="Periplasmic binding protein-like I"/>
    <property type="match status" value="1"/>
</dbReference>
<evidence type="ECO:0000256" key="1">
    <source>
        <dbReference type="ARBA" id="ARBA00010062"/>
    </source>
</evidence>
<dbReference type="AlphaFoldDB" id="A0A8J3JK29"/>
<keyword evidence="5" id="KW-1185">Reference proteome</keyword>
<dbReference type="PANTHER" id="PTHR30483:SF38">
    <property type="entry name" value="BLR7848 PROTEIN"/>
    <property type="match status" value="1"/>
</dbReference>
<accession>A0A8J3JK29</accession>
<reference evidence="4 5" key="1">
    <citation type="submission" date="2021-01" db="EMBL/GenBank/DDBJ databases">
        <title>Whole genome shotgun sequence of Catellatospora bangladeshensis NBRC 107357.</title>
        <authorList>
            <person name="Komaki H."/>
            <person name="Tamura T."/>
        </authorList>
    </citation>
    <scope>NUCLEOTIDE SEQUENCE [LARGE SCALE GENOMIC DNA]</scope>
    <source>
        <strain evidence="4 5">NBRC 107357</strain>
    </source>
</reference>
<organism evidence="4 5">
    <name type="scientific">Catellatospora bangladeshensis</name>
    <dbReference type="NCBI Taxonomy" id="310355"/>
    <lineage>
        <taxon>Bacteria</taxon>
        <taxon>Bacillati</taxon>
        <taxon>Actinomycetota</taxon>
        <taxon>Actinomycetes</taxon>
        <taxon>Micromonosporales</taxon>
        <taxon>Micromonosporaceae</taxon>
        <taxon>Catellatospora</taxon>
    </lineage>
</organism>
<dbReference type="Gene3D" id="3.40.50.2300">
    <property type="match status" value="2"/>
</dbReference>
<dbReference type="InterPro" id="IPR028081">
    <property type="entry name" value="Leu-bd"/>
</dbReference>
<dbReference type="Proteomes" id="UP000601223">
    <property type="component" value="Unassembled WGS sequence"/>
</dbReference>
<dbReference type="PANTHER" id="PTHR30483">
    <property type="entry name" value="LEUCINE-SPECIFIC-BINDING PROTEIN"/>
    <property type="match status" value="1"/>
</dbReference>
<evidence type="ECO:0000259" key="3">
    <source>
        <dbReference type="Pfam" id="PF13458"/>
    </source>
</evidence>
<proteinExistence type="inferred from homology"/>
<evidence type="ECO:0000256" key="2">
    <source>
        <dbReference type="ARBA" id="ARBA00022729"/>
    </source>
</evidence>
<evidence type="ECO:0000313" key="4">
    <source>
        <dbReference type="EMBL" id="GIF80058.1"/>
    </source>
</evidence>
<evidence type="ECO:0000313" key="5">
    <source>
        <dbReference type="Proteomes" id="UP000601223"/>
    </source>
</evidence>
<dbReference type="PROSITE" id="PS51318">
    <property type="entry name" value="TAT"/>
    <property type="match status" value="1"/>
</dbReference>
<comment type="caution">
    <text evidence="4">The sequence shown here is derived from an EMBL/GenBank/DDBJ whole genome shotgun (WGS) entry which is preliminary data.</text>
</comment>
<dbReference type="EMBL" id="BONF01000008">
    <property type="protein sequence ID" value="GIF80058.1"/>
    <property type="molecule type" value="Genomic_DNA"/>
</dbReference>
<name>A0A8J3JK29_9ACTN</name>
<comment type="similarity">
    <text evidence="1">Belongs to the leucine-binding protein family.</text>
</comment>
<gene>
    <name evidence="4" type="ORF">Cba03nite_14070</name>
</gene>
<dbReference type="Pfam" id="PF13458">
    <property type="entry name" value="Peripla_BP_6"/>
    <property type="match status" value="1"/>
</dbReference>
<dbReference type="InterPro" id="IPR051010">
    <property type="entry name" value="BCAA_transport"/>
</dbReference>
<protein>
    <submittedName>
        <fullName evidence="4">Branched-chain amino acid ABC transporter</fullName>
    </submittedName>
</protein>
<dbReference type="InterPro" id="IPR028082">
    <property type="entry name" value="Peripla_BP_I"/>
</dbReference>
<dbReference type="InterPro" id="IPR006311">
    <property type="entry name" value="TAT_signal"/>
</dbReference>